<dbReference type="HOGENOM" id="CLU_3424893_0_0_6"/>
<proteinExistence type="predicted"/>
<dbReference type="KEGG" id="pha:PSHAa1235"/>
<sequence>MLFIFHKAKRILAAIRTKHLLL</sequence>
<dbReference type="STRING" id="326442.PSHAa1235"/>
<reference evidence="1 2" key="1">
    <citation type="journal article" date="2005" name="Genome Res.">
        <title>Coping with cold: the genome of the versatile marine Antarctica bacterium Pseudoalteromonas haloplanktis TAC125.</title>
        <authorList>
            <person name="Medigue C."/>
            <person name="Krin E."/>
            <person name="Pascal G."/>
            <person name="Barbe V."/>
            <person name="Bernsel A."/>
            <person name="Bertin P."/>
            <person name="Cheung F."/>
            <person name="Cruveiller S."/>
            <person name="Damico S."/>
            <person name="Duilio A."/>
            <person name="Fang G."/>
            <person name="Feller G."/>
            <person name="Mangenot S."/>
            <person name="Marino G."/>
            <person name="Nilsson J."/>
            <person name="Parilli E."/>
            <person name="Rocha E."/>
            <person name="Rouy Z."/>
            <person name="Sekowska A."/>
            <person name="Tutino M.L."/>
            <person name="Vallenet D."/>
            <person name="von Heijne G."/>
            <person name="Danchin A."/>
        </authorList>
    </citation>
    <scope>NUCLEOTIDE SEQUENCE [LARGE SCALE GENOMIC DNA]</scope>
    <source>
        <strain evidence="2">TAC 125</strain>
    </source>
</reference>
<dbReference type="AlphaFoldDB" id="Q3IKS4"/>
<keyword evidence="2" id="KW-1185">Reference proteome</keyword>
<gene>
    <name evidence="1" type="ordered locus">PSHAa1235</name>
</gene>
<evidence type="ECO:0000313" key="1">
    <source>
        <dbReference type="EMBL" id="CAI86310.1"/>
    </source>
</evidence>
<protein>
    <submittedName>
        <fullName evidence="1">Orphan protein</fullName>
    </submittedName>
</protein>
<dbReference type="Proteomes" id="UP000006843">
    <property type="component" value="Chromosome I"/>
</dbReference>
<dbReference type="EMBL" id="CR954246">
    <property type="protein sequence ID" value="CAI86310.1"/>
    <property type="molecule type" value="Genomic_DNA"/>
</dbReference>
<organism evidence="1 2">
    <name type="scientific">Pseudoalteromonas translucida (strain TAC 125)</name>
    <dbReference type="NCBI Taxonomy" id="326442"/>
    <lineage>
        <taxon>Bacteria</taxon>
        <taxon>Pseudomonadati</taxon>
        <taxon>Pseudomonadota</taxon>
        <taxon>Gammaproteobacteria</taxon>
        <taxon>Alteromonadales</taxon>
        <taxon>Pseudoalteromonadaceae</taxon>
        <taxon>Pseudoalteromonas</taxon>
    </lineage>
</organism>
<name>Q3IKS4_PSET1</name>
<accession>Q3IKS4</accession>
<evidence type="ECO:0000313" key="2">
    <source>
        <dbReference type="Proteomes" id="UP000006843"/>
    </source>
</evidence>